<comment type="caution">
    <text evidence="1">The sequence shown here is derived from an EMBL/GenBank/DDBJ whole genome shotgun (WGS) entry which is preliminary data.</text>
</comment>
<evidence type="ECO:0000313" key="1">
    <source>
        <dbReference type="EMBL" id="MBB5200440.1"/>
    </source>
</evidence>
<accession>A0A840RVB8</accession>
<dbReference type="EMBL" id="JACHHQ010000004">
    <property type="protein sequence ID" value="MBB5200440.1"/>
    <property type="molecule type" value="Genomic_DNA"/>
</dbReference>
<sequence length="87" mass="9549">MSSAICFSHCLNVKVNDVTIIGADIGIQLENVEGATIADNNFRNVRLPVQAARVNGLKALGNNHFKSLDHNLNLKPLVILLRLRFAK</sequence>
<dbReference type="RefSeq" id="WP_168051815.1">
    <property type="nucleotide sequence ID" value="NZ_JAAOZT010000001.1"/>
</dbReference>
<gene>
    <name evidence="1" type="ORF">HNR39_002275</name>
</gene>
<dbReference type="InterPro" id="IPR012334">
    <property type="entry name" value="Pectin_lyas_fold"/>
</dbReference>
<reference evidence="1 2" key="1">
    <citation type="submission" date="2020-08" db="EMBL/GenBank/DDBJ databases">
        <title>Genomic Encyclopedia of Type Strains, Phase IV (KMG-IV): sequencing the most valuable type-strain genomes for metagenomic binning, comparative biology and taxonomic classification.</title>
        <authorList>
            <person name="Goeker M."/>
        </authorList>
    </citation>
    <scope>NUCLEOTIDE SEQUENCE [LARGE SCALE GENOMIC DNA]</scope>
    <source>
        <strain evidence="1 2">DSM 23240</strain>
    </source>
</reference>
<organism evidence="1 2">
    <name type="scientific">Glaciimonas immobilis</name>
    <dbReference type="NCBI Taxonomy" id="728004"/>
    <lineage>
        <taxon>Bacteria</taxon>
        <taxon>Pseudomonadati</taxon>
        <taxon>Pseudomonadota</taxon>
        <taxon>Betaproteobacteria</taxon>
        <taxon>Burkholderiales</taxon>
        <taxon>Oxalobacteraceae</taxon>
        <taxon>Glaciimonas</taxon>
    </lineage>
</organism>
<dbReference type="Proteomes" id="UP000571084">
    <property type="component" value="Unassembled WGS sequence"/>
</dbReference>
<dbReference type="Gene3D" id="2.160.20.10">
    <property type="entry name" value="Single-stranded right-handed beta-helix, Pectin lyase-like"/>
    <property type="match status" value="1"/>
</dbReference>
<proteinExistence type="predicted"/>
<protein>
    <recommendedName>
        <fullName evidence="3">Right handed beta helix domain-containing protein</fullName>
    </recommendedName>
</protein>
<name>A0A840RVB8_9BURK</name>
<keyword evidence="2" id="KW-1185">Reference proteome</keyword>
<evidence type="ECO:0000313" key="2">
    <source>
        <dbReference type="Proteomes" id="UP000571084"/>
    </source>
</evidence>
<evidence type="ECO:0008006" key="3">
    <source>
        <dbReference type="Google" id="ProtNLM"/>
    </source>
</evidence>
<dbReference type="SUPFAM" id="SSF51126">
    <property type="entry name" value="Pectin lyase-like"/>
    <property type="match status" value="1"/>
</dbReference>
<dbReference type="InterPro" id="IPR011050">
    <property type="entry name" value="Pectin_lyase_fold/virulence"/>
</dbReference>
<dbReference type="AlphaFoldDB" id="A0A840RVB8"/>